<dbReference type="GO" id="GO:0003700">
    <property type="term" value="F:DNA-binding transcription factor activity"/>
    <property type="evidence" value="ECO:0007669"/>
    <property type="project" value="InterPro"/>
</dbReference>
<dbReference type="SUPFAM" id="SSF46785">
    <property type="entry name" value="Winged helix' DNA-binding domain"/>
    <property type="match status" value="1"/>
</dbReference>
<protein>
    <submittedName>
        <fullName evidence="5">Cro/Cl family transcriptional regulator</fullName>
    </submittedName>
</protein>
<proteinExistence type="predicted"/>
<evidence type="ECO:0000256" key="2">
    <source>
        <dbReference type="ARBA" id="ARBA00023125"/>
    </source>
</evidence>
<dbReference type="PANTHER" id="PTHR30363">
    <property type="entry name" value="HTH-TYPE TRANSCRIPTIONAL REGULATOR SRLR-RELATED"/>
    <property type="match status" value="1"/>
</dbReference>
<dbReference type="InterPro" id="IPR018356">
    <property type="entry name" value="Tscrpt_reg_HTH_DeoR_CS"/>
</dbReference>
<dbReference type="PANTHER" id="PTHR30363:SF44">
    <property type="entry name" value="AGA OPERON TRANSCRIPTIONAL REPRESSOR-RELATED"/>
    <property type="match status" value="1"/>
</dbReference>
<gene>
    <name evidence="5" type="ORF">SSA02_20160</name>
</gene>
<evidence type="ECO:0000256" key="3">
    <source>
        <dbReference type="ARBA" id="ARBA00023163"/>
    </source>
</evidence>
<reference evidence="5 6" key="1">
    <citation type="submission" date="2019-07" db="EMBL/GenBank/DDBJ databases">
        <title>Whole genome shotgun sequence of Swaminathania salitolerans NBRC 104436.</title>
        <authorList>
            <person name="Hosoyama A."/>
            <person name="Uohara A."/>
            <person name="Ohji S."/>
            <person name="Ichikawa N."/>
        </authorList>
    </citation>
    <scope>NUCLEOTIDE SEQUENCE [LARGE SCALE GENOMIC DNA]</scope>
    <source>
        <strain evidence="5 6">NBRC 104436</strain>
    </source>
</reference>
<dbReference type="GO" id="GO:0003677">
    <property type="term" value="F:DNA binding"/>
    <property type="evidence" value="ECO:0007669"/>
    <property type="project" value="UniProtKB-KW"/>
</dbReference>
<comment type="caution">
    <text evidence="5">The sequence shown here is derived from an EMBL/GenBank/DDBJ whole genome shotgun (WGS) entry which is preliminary data.</text>
</comment>
<dbReference type="OrthoDB" id="5685843at2"/>
<dbReference type="InterPro" id="IPR036390">
    <property type="entry name" value="WH_DNA-bd_sf"/>
</dbReference>
<dbReference type="AlphaFoldDB" id="A0A511BSQ3"/>
<evidence type="ECO:0000256" key="1">
    <source>
        <dbReference type="ARBA" id="ARBA00023015"/>
    </source>
</evidence>
<dbReference type="Pfam" id="PF00455">
    <property type="entry name" value="DeoRC"/>
    <property type="match status" value="1"/>
</dbReference>
<feature type="domain" description="HTH deoR-type" evidence="4">
    <location>
        <begin position="2"/>
        <end position="57"/>
    </location>
</feature>
<dbReference type="PROSITE" id="PS00894">
    <property type="entry name" value="HTH_DEOR_1"/>
    <property type="match status" value="1"/>
</dbReference>
<organism evidence="5 6">
    <name type="scientific">Swaminathania salitolerans</name>
    <dbReference type="NCBI Taxonomy" id="182838"/>
    <lineage>
        <taxon>Bacteria</taxon>
        <taxon>Pseudomonadati</taxon>
        <taxon>Pseudomonadota</taxon>
        <taxon>Alphaproteobacteria</taxon>
        <taxon>Acetobacterales</taxon>
        <taxon>Acetobacteraceae</taxon>
        <taxon>Swaminathania</taxon>
    </lineage>
</organism>
<dbReference type="Proteomes" id="UP000321405">
    <property type="component" value="Unassembled WGS sequence"/>
</dbReference>
<dbReference type="SMART" id="SM01134">
    <property type="entry name" value="DeoRC"/>
    <property type="match status" value="1"/>
</dbReference>
<evidence type="ECO:0000313" key="5">
    <source>
        <dbReference type="EMBL" id="GEL02853.1"/>
    </source>
</evidence>
<keyword evidence="2" id="KW-0238">DNA-binding</keyword>
<dbReference type="SMART" id="SM00420">
    <property type="entry name" value="HTH_DEOR"/>
    <property type="match status" value="1"/>
</dbReference>
<evidence type="ECO:0000259" key="4">
    <source>
        <dbReference type="PROSITE" id="PS51000"/>
    </source>
</evidence>
<name>A0A511BSQ3_9PROT</name>
<dbReference type="RefSeq" id="WP_147093902.1">
    <property type="nucleotide sequence ID" value="NZ_BJVC01000004.1"/>
</dbReference>
<keyword evidence="1" id="KW-0805">Transcription regulation</keyword>
<keyword evidence="3" id="KW-0804">Transcription</keyword>
<dbReference type="Pfam" id="PF08220">
    <property type="entry name" value="HTH_DeoR"/>
    <property type="match status" value="1"/>
</dbReference>
<sequence>MQPDRLTRIRHHLYRHGLTGVNDLAKLVDTSVVTMRRDLQKLEELGYIRRTHGGAEIAHAGALEIGFEARETQGLAVKRAIADAAYAALRPHCAIFLDSGTTVLQLALRLSLDPLPLSVFTNSIAIVQALMNTPSIQLSQIAGRVRAENRSVVGPLAERAIEGLWFDQLFLGTSAVQDDASLATQDCEEASMNAAMIRHAGERHLLIDSSKFGRHATYRVAALSELTHVITDEGIIEPWYERLERAGLHRTIVTGHAPAPTLP</sequence>
<dbReference type="EMBL" id="BJVC01000004">
    <property type="protein sequence ID" value="GEL02853.1"/>
    <property type="molecule type" value="Genomic_DNA"/>
</dbReference>
<dbReference type="InterPro" id="IPR050313">
    <property type="entry name" value="Carb_Metab_HTH_regulators"/>
</dbReference>
<dbReference type="InterPro" id="IPR001034">
    <property type="entry name" value="DeoR_HTH"/>
</dbReference>
<dbReference type="SUPFAM" id="SSF100950">
    <property type="entry name" value="NagB/RpiA/CoA transferase-like"/>
    <property type="match status" value="1"/>
</dbReference>
<keyword evidence="6" id="KW-1185">Reference proteome</keyword>
<dbReference type="InterPro" id="IPR037171">
    <property type="entry name" value="NagB/RpiA_transferase-like"/>
</dbReference>
<evidence type="ECO:0000313" key="6">
    <source>
        <dbReference type="Proteomes" id="UP000321405"/>
    </source>
</evidence>
<dbReference type="PROSITE" id="PS51000">
    <property type="entry name" value="HTH_DEOR_2"/>
    <property type="match status" value="1"/>
</dbReference>
<dbReference type="PRINTS" id="PR00037">
    <property type="entry name" value="HTHLACR"/>
</dbReference>
<dbReference type="InterPro" id="IPR014036">
    <property type="entry name" value="DeoR-like_C"/>
</dbReference>
<accession>A0A511BSQ3</accession>